<organism evidence="1 2">
    <name type="scientific">Massilia violaceinigra</name>
    <dbReference type="NCBI Taxonomy" id="2045208"/>
    <lineage>
        <taxon>Bacteria</taxon>
        <taxon>Pseudomonadati</taxon>
        <taxon>Pseudomonadota</taxon>
        <taxon>Betaproteobacteria</taxon>
        <taxon>Burkholderiales</taxon>
        <taxon>Oxalobacteraceae</taxon>
        <taxon>Telluria group</taxon>
        <taxon>Massilia</taxon>
    </lineage>
</organism>
<dbReference type="EMBL" id="CP024608">
    <property type="protein sequence ID" value="ATQ77899.1"/>
    <property type="molecule type" value="Genomic_DNA"/>
</dbReference>
<evidence type="ECO:0000313" key="1">
    <source>
        <dbReference type="EMBL" id="ATQ77899.1"/>
    </source>
</evidence>
<keyword evidence="2" id="KW-1185">Reference proteome</keyword>
<sequence>MTSRQTTPPAQLAVSLEAAKLQLRETTADLDASITLSLKGITRECEHQIGRALISQGWQLALPAFEDALRLERAPLIAVQSVSYYDVNNVLQVLAPEAYYVDAVTEPGYIVPAAGATWPETYARRNAVVVEYTCGYGLTAASVPENVQLYILARLSEQFDPATREFKATSQSMYVDRLLDACRVYG</sequence>
<dbReference type="KEGG" id="mass:CR152_27890"/>
<dbReference type="InterPro" id="IPR011738">
    <property type="entry name" value="Phage_CHP"/>
</dbReference>
<proteinExistence type="predicted"/>
<reference evidence="1" key="1">
    <citation type="submission" date="2017-10" db="EMBL/GenBank/DDBJ databases">
        <title>Massilia psychrophilum sp. nov., a novel purple-pigmented bacterium isolated from Tianshan glacier, Xinjiang Municipality, China.</title>
        <authorList>
            <person name="Wang H."/>
        </authorList>
    </citation>
    <scope>NUCLEOTIDE SEQUENCE [LARGE SCALE GENOMIC DNA]</scope>
    <source>
        <strain evidence="1">B2</strain>
    </source>
</reference>
<name>A0A2D2DSE6_9BURK</name>
<dbReference type="AlphaFoldDB" id="A0A2D2DSE6"/>
<dbReference type="NCBIfam" id="TIGR02215">
    <property type="entry name" value="phage_chp_gp8"/>
    <property type="match status" value="1"/>
</dbReference>
<dbReference type="Proteomes" id="UP000229897">
    <property type="component" value="Chromosome"/>
</dbReference>
<gene>
    <name evidence="1" type="ORF">CR152_27890</name>
</gene>
<accession>A0A2D2DSE6</accession>
<protein>
    <submittedName>
        <fullName evidence="1">Uncharacterized protein</fullName>
    </submittedName>
</protein>
<dbReference type="RefSeq" id="WP_099880471.1">
    <property type="nucleotide sequence ID" value="NZ_CP024608.1"/>
</dbReference>
<evidence type="ECO:0000313" key="2">
    <source>
        <dbReference type="Proteomes" id="UP000229897"/>
    </source>
</evidence>
<dbReference type="OrthoDB" id="6174494at2"/>